<evidence type="ECO:0000256" key="8">
    <source>
        <dbReference type="SAM" id="Phobius"/>
    </source>
</evidence>
<sequence>MDGHDHGSTMELFGEAAKRHRVRLSIAFGITFVILIAEVIGTILTGSLALLVDAGHMLTDTAGLAMALVASYLSTKPATNKRTWGYRRAEVLAATAQAAVLLAVGVFVLIEGVRRLFEPPEIPSTELLIFGIIGLLGNVASLTVLASSRSENFNLRAAFLEVMNDALGSVAVIVAAILIGLTGWGAADALAGMFIGVLILPRAFKLLRETTSVLLESTPPGLDLDAVRNHVLELPEVVDIHDLHATQIATGLPVLTAHVIVEADTFENGRLPELLDKLQDCVASHFDVSIEHSTFQFEPPQHSRHEHSAHE</sequence>
<dbReference type="InterPro" id="IPR036837">
    <property type="entry name" value="Cation_efflux_CTD_sf"/>
</dbReference>
<evidence type="ECO:0000259" key="10">
    <source>
        <dbReference type="Pfam" id="PF16916"/>
    </source>
</evidence>
<dbReference type="InterPro" id="IPR027470">
    <property type="entry name" value="Cation_efflux_CTD"/>
</dbReference>
<dbReference type="Pfam" id="PF16916">
    <property type="entry name" value="ZT_dimer"/>
    <property type="match status" value="1"/>
</dbReference>
<feature type="transmembrane region" description="Helical" evidence="8">
    <location>
        <begin position="122"/>
        <end position="146"/>
    </location>
</feature>
<keyword evidence="5 8" id="KW-1133">Transmembrane helix</keyword>
<dbReference type="InterPro" id="IPR027469">
    <property type="entry name" value="Cation_efflux_TMD_sf"/>
</dbReference>
<keyword evidence="7 8" id="KW-0472">Membrane</keyword>
<keyword evidence="3" id="KW-0813">Transport</keyword>
<feature type="transmembrane region" description="Helical" evidence="8">
    <location>
        <begin position="62"/>
        <end position="79"/>
    </location>
</feature>
<dbReference type="RefSeq" id="WP_175339292.1">
    <property type="nucleotide sequence ID" value="NZ_CP043641.1"/>
</dbReference>
<evidence type="ECO:0000256" key="6">
    <source>
        <dbReference type="ARBA" id="ARBA00023065"/>
    </source>
</evidence>
<dbReference type="Proteomes" id="UP000515511">
    <property type="component" value="Chromosome"/>
</dbReference>
<evidence type="ECO:0000256" key="2">
    <source>
        <dbReference type="ARBA" id="ARBA00008873"/>
    </source>
</evidence>
<evidence type="ECO:0000259" key="9">
    <source>
        <dbReference type="Pfam" id="PF01545"/>
    </source>
</evidence>
<dbReference type="GO" id="GO:0005886">
    <property type="term" value="C:plasma membrane"/>
    <property type="evidence" value="ECO:0007669"/>
    <property type="project" value="TreeGrafter"/>
</dbReference>
<keyword evidence="4 8" id="KW-0812">Transmembrane</keyword>
<organism evidence="11 12">
    <name type="scientific">Leifsonia shinshuensis</name>
    <dbReference type="NCBI Taxonomy" id="150026"/>
    <lineage>
        <taxon>Bacteria</taxon>
        <taxon>Bacillati</taxon>
        <taxon>Actinomycetota</taxon>
        <taxon>Actinomycetes</taxon>
        <taxon>Micrococcales</taxon>
        <taxon>Microbacteriaceae</taxon>
        <taxon>Leifsonia</taxon>
    </lineage>
</organism>
<keyword evidence="6" id="KW-0406">Ion transport</keyword>
<protein>
    <submittedName>
        <fullName evidence="11">Cation transporter</fullName>
    </submittedName>
</protein>
<evidence type="ECO:0000256" key="1">
    <source>
        <dbReference type="ARBA" id="ARBA00004141"/>
    </source>
</evidence>
<dbReference type="EMBL" id="CP043641">
    <property type="protein sequence ID" value="QNE35930.1"/>
    <property type="molecule type" value="Genomic_DNA"/>
</dbReference>
<evidence type="ECO:0000256" key="4">
    <source>
        <dbReference type="ARBA" id="ARBA00022692"/>
    </source>
</evidence>
<evidence type="ECO:0000313" key="12">
    <source>
        <dbReference type="Proteomes" id="UP000515511"/>
    </source>
</evidence>
<comment type="similarity">
    <text evidence="2">Belongs to the cation diffusion facilitator (CDF) transporter (TC 2.A.4) family. SLC30A subfamily.</text>
</comment>
<evidence type="ECO:0000256" key="5">
    <source>
        <dbReference type="ARBA" id="ARBA00022989"/>
    </source>
</evidence>
<reference evidence="12" key="1">
    <citation type="submission" date="2019-09" db="EMBL/GenBank/DDBJ databases">
        <title>Antimicrobial potential of Antarctic Bacteria.</title>
        <authorList>
            <person name="Benaud N."/>
            <person name="Edwards R.J."/>
            <person name="Ferrari B.C."/>
        </authorList>
    </citation>
    <scope>NUCLEOTIDE SEQUENCE [LARGE SCALE GENOMIC DNA]</scope>
    <source>
        <strain evidence="12">INR9</strain>
    </source>
</reference>
<proteinExistence type="inferred from homology"/>
<name>A0A7G6YBR5_9MICO</name>
<dbReference type="InterPro" id="IPR050681">
    <property type="entry name" value="CDF/SLC30A"/>
</dbReference>
<accession>A0A7G6YBR5</accession>
<feature type="transmembrane region" description="Helical" evidence="8">
    <location>
        <begin position="26"/>
        <end position="50"/>
    </location>
</feature>
<dbReference type="SUPFAM" id="SSF160240">
    <property type="entry name" value="Cation efflux protein cytoplasmic domain-like"/>
    <property type="match status" value="1"/>
</dbReference>
<feature type="transmembrane region" description="Helical" evidence="8">
    <location>
        <begin position="158"/>
        <end position="179"/>
    </location>
</feature>
<dbReference type="InterPro" id="IPR002524">
    <property type="entry name" value="Cation_efflux"/>
</dbReference>
<evidence type="ECO:0000256" key="3">
    <source>
        <dbReference type="ARBA" id="ARBA00022448"/>
    </source>
</evidence>
<dbReference type="PANTHER" id="PTHR11562:SF17">
    <property type="entry name" value="RE54080P-RELATED"/>
    <property type="match status" value="1"/>
</dbReference>
<dbReference type="KEGG" id="lse:F1C12_12870"/>
<comment type="subcellular location">
    <subcellularLocation>
        <location evidence="1">Membrane</location>
        <topology evidence="1">Multi-pass membrane protein</topology>
    </subcellularLocation>
</comment>
<dbReference type="InterPro" id="IPR058533">
    <property type="entry name" value="Cation_efflux_TM"/>
</dbReference>
<gene>
    <name evidence="11" type="ORF">F1C12_12870</name>
</gene>
<feature type="domain" description="Cation efflux protein cytoplasmic" evidence="10">
    <location>
        <begin position="219"/>
        <end position="299"/>
    </location>
</feature>
<dbReference type="SUPFAM" id="SSF161111">
    <property type="entry name" value="Cation efflux protein transmembrane domain-like"/>
    <property type="match status" value="1"/>
</dbReference>
<feature type="domain" description="Cation efflux protein transmembrane" evidence="9">
    <location>
        <begin position="26"/>
        <end position="215"/>
    </location>
</feature>
<dbReference type="NCBIfam" id="TIGR01297">
    <property type="entry name" value="CDF"/>
    <property type="match status" value="1"/>
</dbReference>
<dbReference type="PANTHER" id="PTHR11562">
    <property type="entry name" value="CATION EFFLUX PROTEIN/ ZINC TRANSPORTER"/>
    <property type="match status" value="1"/>
</dbReference>
<dbReference type="AlphaFoldDB" id="A0A7G6YBR5"/>
<dbReference type="GO" id="GO:0005385">
    <property type="term" value="F:zinc ion transmembrane transporter activity"/>
    <property type="evidence" value="ECO:0007669"/>
    <property type="project" value="TreeGrafter"/>
</dbReference>
<dbReference type="Gene3D" id="1.20.1510.10">
    <property type="entry name" value="Cation efflux protein transmembrane domain"/>
    <property type="match status" value="1"/>
</dbReference>
<evidence type="ECO:0000256" key="7">
    <source>
        <dbReference type="ARBA" id="ARBA00023136"/>
    </source>
</evidence>
<feature type="transmembrane region" description="Helical" evidence="8">
    <location>
        <begin position="91"/>
        <end position="110"/>
    </location>
</feature>
<dbReference type="Pfam" id="PF01545">
    <property type="entry name" value="Cation_efflux"/>
    <property type="match status" value="1"/>
</dbReference>
<evidence type="ECO:0000313" key="11">
    <source>
        <dbReference type="EMBL" id="QNE35930.1"/>
    </source>
</evidence>